<dbReference type="AlphaFoldDB" id="A0A371E5X1"/>
<gene>
    <name evidence="2" type="ORF">CR513_60353</name>
</gene>
<evidence type="ECO:0000313" key="2">
    <source>
        <dbReference type="EMBL" id="RDX61420.1"/>
    </source>
</evidence>
<feature type="domain" description="Reverse transcriptase Ty1/copia-type" evidence="1">
    <location>
        <begin position="168"/>
        <end position="278"/>
    </location>
</feature>
<dbReference type="OrthoDB" id="7473114at2759"/>
<dbReference type="InterPro" id="IPR013103">
    <property type="entry name" value="RVT_2"/>
</dbReference>
<dbReference type="EMBL" id="QJKJ01016157">
    <property type="protein sequence ID" value="RDX61420.1"/>
    <property type="molecule type" value="Genomic_DNA"/>
</dbReference>
<evidence type="ECO:0000313" key="3">
    <source>
        <dbReference type="Proteomes" id="UP000257109"/>
    </source>
</evidence>
<protein>
    <recommendedName>
        <fullName evidence="1">Reverse transcriptase Ty1/copia-type domain-containing protein</fullName>
    </recommendedName>
</protein>
<organism evidence="2 3">
    <name type="scientific">Mucuna pruriens</name>
    <name type="common">Velvet bean</name>
    <name type="synonym">Dolichos pruriens</name>
    <dbReference type="NCBI Taxonomy" id="157652"/>
    <lineage>
        <taxon>Eukaryota</taxon>
        <taxon>Viridiplantae</taxon>
        <taxon>Streptophyta</taxon>
        <taxon>Embryophyta</taxon>
        <taxon>Tracheophyta</taxon>
        <taxon>Spermatophyta</taxon>
        <taxon>Magnoliopsida</taxon>
        <taxon>eudicotyledons</taxon>
        <taxon>Gunneridae</taxon>
        <taxon>Pentapetalae</taxon>
        <taxon>rosids</taxon>
        <taxon>fabids</taxon>
        <taxon>Fabales</taxon>
        <taxon>Fabaceae</taxon>
        <taxon>Papilionoideae</taxon>
        <taxon>50 kb inversion clade</taxon>
        <taxon>NPAAA clade</taxon>
        <taxon>indigoferoid/millettioid clade</taxon>
        <taxon>Phaseoleae</taxon>
        <taxon>Mucuna</taxon>
    </lineage>
</organism>
<evidence type="ECO:0000259" key="1">
    <source>
        <dbReference type="Pfam" id="PF07727"/>
    </source>
</evidence>
<comment type="caution">
    <text evidence="2">The sequence shown here is derived from an EMBL/GenBank/DDBJ whole genome shotgun (WGS) entry which is preliminary data.</text>
</comment>
<keyword evidence="3" id="KW-1185">Reference proteome</keyword>
<accession>A0A371E5X1</accession>
<proteinExistence type="predicted"/>
<dbReference type="Pfam" id="PF07727">
    <property type="entry name" value="RVT_2"/>
    <property type="match status" value="1"/>
</dbReference>
<sequence>MKVVVSKHVVFEKEKSWDWGPNYKNQIEVELIWGDGISSSDESKGEHIGEVDGDGLVEDIKFNSSGKNVRNIVKGSGAKNEVGSSQENLIQGREINMLVWMEDFVSGEGLSEEEEEDAYIVQDVINNDLSLFKEAMKHEKWRMAMYSEINLIEKNQTWELMDLPIGAKITRLNVKIEFLHEELSEDVYIQKPKGYVKKEKEHKVYKLYKALYNLRQISRVWLNHIESHFVKEGFKKCANEQTLLIGKGTRDNILIVSIYVDNLIYIGDNKEMMIEFKKS</sequence>
<feature type="non-terminal residue" evidence="2">
    <location>
        <position position="1"/>
    </location>
</feature>
<dbReference type="STRING" id="157652.A0A371E5X1"/>
<reference evidence="2" key="1">
    <citation type="submission" date="2018-05" db="EMBL/GenBank/DDBJ databases">
        <title>Draft genome of Mucuna pruriens seed.</title>
        <authorList>
            <person name="Nnadi N.E."/>
            <person name="Vos R."/>
            <person name="Hasami M.H."/>
            <person name="Devisetty U.K."/>
            <person name="Aguiy J.C."/>
        </authorList>
    </citation>
    <scope>NUCLEOTIDE SEQUENCE [LARGE SCALE GENOMIC DNA]</scope>
    <source>
        <strain evidence="2">JCA_2017</strain>
    </source>
</reference>
<name>A0A371E5X1_MUCPR</name>
<dbReference type="Proteomes" id="UP000257109">
    <property type="component" value="Unassembled WGS sequence"/>
</dbReference>